<dbReference type="GO" id="GO:0009060">
    <property type="term" value="P:aerobic respiration"/>
    <property type="evidence" value="ECO:0007669"/>
    <property type="project" value="TreeGrafter"/>
</dbReference>
<keyword evidence="8 11" id="KW-0830">Ubiquinone</keyword>
<proteinExistence type="inferred from homology"/>
<evidence type="ECO:0000256" key="5">
    <source>
        <dbReference type="ARBA" id="ARBA00022448"/>
    </source>
</evidence>
<dbReference type="GO" id="GO:0003954">
    <property type="term" value="F:NADH dehydrogenase activity"/>
    <property type="evidence" value="ECO:0007669"/>
    <property type="project" value="TreeGrafter"/>
</dbReference>
<dbReference type="PROSITE" id="PS00668">
    <property type="entry name" value="COMPLEX1_ND1_2"/>
    <property type="match status" value="1"/>
</dbReference>
<comment type="catalytic activity">
    <reaction evidence="11">
        <text>a ubiquinone + NADH + 5 H(+)(in) = a ubiquinol + NAD(+) + 4 H(+)(out)</text>
        <dbReference type="Rhea" id="RHEA:29091"/>
        <dbReference type="Rhea" id="RHEA-COMP:9565"/>
        <dbReference type="Rhea" id="RHEA-COMP:9566"/>
        <dbReference type="ChEBI" id="CHEBI:15378"/>
        <dbReference type="ChEBI" id="CHEBI:16389"/>
        <dbReference type="ChEBI" id="CHEBI:17976"/>
        <dbReference type="ChEBI" id="CHEBI:57540"/>
        <dbReference type="ChEBI" id="CHEBI:57945"/>
        <dbReference type="EC" id="7.1.1.2"/>
    </reaction>
</comment>
<dbReference type="PANTHER" id="PTHR11432:SF3">
    <property type="entry name" value="NADH-UBIQUINONE OXIDOREDUCTASE CHAIN 1"/>
    <property type="match status" value="1"/>
</dbReference>
<evidence type="ECO:0000256" key="12">
    <source>
        <dbReference type="SAM" id="Phobius"/>
    </source>
</evidence>
<name>A0A8E7IVZ8_9CRUS</name>
<keyword evidence="5" id="KW-0813">Transport</keyword>
<gene>
    <name evidence="13" type="primary">nad1</name>
</gene>
<evidence type="ECO:0000256" key="9">
    <source>
        <dbReference type="ARBA" id="ARBA00023136"/>
    </source>
</evidence>
<evidence type="ECO:0000256" key="1">
    <source>
        <dbReference type="ARBA" id="ARBA00003257"/>
    </source>
</evidence>
<dbReference type="InterPro" id="IPR018086">
    <property type="entry name" value="NADH_UbQ_OxRdtase_su1_CS"/>
</dbReference>
<feature type="transmembrane region" description="Helical" evidence="12">
    <location>
        <begin position="256"/>
        <end position="274"/>
    </location>
</feature>
<feature type="transmembrane region" description="Helical" evidence="12">
    <location>
        <begin position="100"/>
        <end position="126"/>
    </location>
</feature>
<dbReference type="AlphaFoldDB" id="A0A8E7IVZ8"/>
<sequence length="309" mass="35093">MKSKDFILNLVVFLILVIGVLVGVAFFTLFERKLLGYIQLRKGPNKVGLSGILQPFADAIKLFSKEHVHPFYSNYFAFLIAPVTGLMLSLFVWMSIPFQYIFMSFNLSVIFFLCIISLNVYSLLASGWSSNSKYSLLGALRGVAQTISYEISLVLVLLTPVLLLGSFDWLTLNSYQQSLWFIFLFPLSALIWFISCLAETNRTPFDFAEGESELVSGYNTEYSSGGFALIMLAEYTSILFMSFLFTSLFLGGSGELMFTFILVAFGFVWVRGTLPRFRYDKLMYLAWKSFLPFSLNFLILVIGVFFVLF</sequence>
<evidence type="ECO:0000256" key="7">
    <source>
        <dbReference type="ARBA" id="ARBA00022989"/>
    </source>
</evidence>
<evidence type="ECO:0000256" key="2">
    <source>
        <dbReference type="ARBA" id="ARBA00004225"/>
    </source>
</evidence>
<dbReference type="GO" id="GO:0005743">
    <property type="term" value="C:mitochondrial inner membrane"/>
    <property type="evidence" value="ECO:0007669"/>
    <property type="project" value="UniProtKB-SubCell"/>
</dbReference>
<evidence type="ECO:0000256" key="10">
    <source>
        <dbReference type="RuleBase" id="RU000471"/>
    </source>
</evidence>
<feature type="transmembrane region" description="Helical" evidence="12">
    <location>
        <begin position="147"/>
        <end position="167"/>
    </location>
</feature>
<dbReference type="EMBL" id="MW770308">
    <property type="protein sequence ID" value="QVX31154.1"/>
    <property type="molecule type" value="Genomic_DNA"/>
</dbReference>
<evidence type="ECO:0000256" key="8">
    <source>
        <dbReference type="ARBA" id="ARBA00023075"/>
    </source>
</evidence>
<evidence type="ECO:0000256" key="11">
    <source>
        <dbReference type="RuleBase" id="RU000473"/>
    </source>
</evidence>
<keyword evidence="7 12" id="KW-1133">Transmembrane helix</keyword>
<comment type="similarity">
    <text evidence="3 10">Belongs to the complex I subunit 1 family.</text>
</comment>
<comment type="subcellular location">
    <subcellularLocation>
        <location evidence="10">Mitochondrion inner membrane</location>
        <topology evidence="10">Multi-pass membrane protein</topology>
    </subcellularLocation>
    <subcellularLocation>
        <location evidence="2">Mitochondrion membrane</location>
        <topology evidence="2">Multi-pass membrane protein</topology>
    </subcellularLocation>
</comment>
<keyword evidence="9 12" id="KW-0472">Membrane</keyword>
<feature type="transmembrane region" description="Helical" evidence="12">
    <location>
        <begin position="6"/>
        <end position="30"/>
    </location>
</feature>
<feature type="transmembrane region" description="Helical" evidence="12">
    <location>
        <begin position="179"/>
        <end position="198"/>
    </location>
</feature>
<keyword evidence="11 13" id="KW-0496">Mitochondrion</keyword>
<evidence type="ECO:0000256" key="6">
    <source>
        <dbReference type="ARBA" id="ARBA00022692"/>
    </source>
</evidence>
<evidence type="ECO:0000313" key="13">
    <source>
        <dbReference type="EMBL" id="QVX31154.1"/>
    </source>
</evidence>
<evidence type="ECO:0000256" key="3">
    <source>
        <dbReference type="ARBA" id="ARBA00010535"/>
    </source>
</evidence>
<feature type="transmembrane region" description="Helical" evidence="12">
    <location>
        <begin position="286"/>
        <end position="308"/>
    </location>
</feature>
<organism evidence="13">
    <name type="scientific">Bosmina fatalis</name>
    <dbReference type="NCBI Taxonomy" id="200852"/>
    <lineage>
        <taxon>Eukaryota</taxon>
        <taxon>Metazoa</taxon>
        <taxon>Ecdysozoa</taxon>
        <taxon>Arthropoda</taxon>
        <taxon>Crustacea</taxon>
        <taxon>Branchiopoda</taxon>
        <taxon>Diplostraca</taxon>
        <taxon>Cladocera</taxon>
        <taxon>Anomopoda</taxon>
        <taxon>Bosminidae</taxon>
        <taxon>Bosmina</taxon>
    </lineage>
</organism>
<feature type="transmembrane region" description="Helical" evidence="12">
    <location>
        <begin position="75"/>
        <end position="94"/>
    </location>
</feature>
<dbReference type="PANTHER" id="PTHR11432">
    <property type="entry name" value="NADH DEHYDROGENASE SUBUNIT 1"/>
    <property type="match status" value="1"/>
</dbReference>
<evidence type="ECO:0000256" key="4">
    <source>
        <dbReference type="ARBA" id="ARBA00021009"/>
    </source>
</evidence>
<comment type="function">
    <text evidence="1">Core subunit of the mitochondrial membrane respiratory chain NADH dehydrogenase (Complex I) that is believed to belong to the minimal assembly required for catalysis. Complex I functions in the transfer of electrons from NADH to the respiratory chain. The immediate electron acceptor for the enzyme is believed to be ubiquinone.</text>
</comment>
<keyword evidence="10" id="KW-0520">NAD</keyword>
<reference evidence="13" key="1">
    <citation type="submission" date="2021-03" db="EMBL/GenBank/DDBJ databases">
        <title>Complete mitochondrial genome of Bosmina fatalis.</title>
        <authorList>
            <person name="Wei W."/>
        </authorList>
    </citation>
    <scope>NUCLEOTIDE SEQUENCE</scope>
</reference>
<dbReference type="GO" id="GO:0008137">
    <property type="term" value="F:NADH dehydrogenase (ubiquinone) activity"/>
    <property type="evidence" value="ECO:0007669"/>
    <property type="project" value="UniProtKB-EC"/>
</dbReference>
<geneLocation type="mitochondrion" evidence="13"/>
<protein>
    <recommendedName>
        <fullName evidence="4 11">NADH-ubiquinone oxidoreductase chain 1</fullName>
        <ecNumber evidence="11">7.1.1.2</ecNumber>
    </recommendedName>
</protein>
<dbReference type="InterPro" id="IPR001694">
    <property type="entry name" value="NADH_UbQ_OxRdtase_su1/FPO"/>
</dbReference>
<accession>A0A8E7IVZ8</accession>
<dbReference type="EC" id="7.1.1.2" evidence="11"/>
<dbReference type="HAMAP" id="MF_01350">
    <property type="entry name" value="NDH1_NuoH"/>
    <property type="match status" value="1"/>
</dbReference>
<keyword evidence="6 10" id="KW-0812">Transmembrane</keyword>
<dbReference type="Pfam" id="PF00146">
    <property type="entry name" value="NADHdh"/>
    <property type="match status" value="1"/>
</dbReference>
<feature type="transmembrane region" description="Helical" evidence="12">
    <location>
        <begin position="227"/>
        <end position="250"/>
    </location>
</feature>
<dbReference type="PROSITE" id="PS00667">
    <property type="entry name" value="COMPLEX1_ND1_1"/>
    <property type="match status" value="1"/>
</dbReference>